<keyword evidence="1" id="KW-0732">Signal</keyword>
<dbReference type="Gene3D" id="3.20.20.190">
    <property type="entry name" value="Phosphatidylinositol (PI) phosphodiesterase"/>
    <property type="match status" value="1"/>
</dbReference>
<dbReference type="InterPro" id="IPR017946">
    <property type="entry name" value="PLC-like_Pdiesterase_TIM-brl"/>
</dbReference>
<dbReference type="GO" id="GO:0006629">
    <property type="term" value="P:lipid metabolic process"/>
    <property type="evidence" value="ECO:0007669"/>
    <property type="project" value="InterPro"/>
</dbReference>
<dbReference type="Pfam" id="PF16670">
    <property type="entry name" value="PI-PLC-C1"/>
    <property type="match status" value="1"/>
</dbReference>
<evidence type="ECO:0000313" key="2">
    <source>
        <dbReference type="EMBL" id="PYC87626.1"/>
    </source>
</evidence>
<organism evidence="2 3">
    <name type="scientific">Streptomyces tateyamensis</name>
    <dbReference type="NCBI Taxonomy" id="565073"/>
    <lineage>
        <taxon>Bacteria</taxon>
        <taxon>Bacillati</taxon>
        <taxon>Actinomycetota</taxon>
        <taxon>Actinomycetes</taxon>
        <taxon>Kitasatosporales</taxon>
        <taxon>Streptomycetaceae</taxon>
        <taxon>Streptomyces</taxon>
    </lineage>
</organism>
<dbReference type="RefSeq" id="WP_110665604.1">
    <property type="nucleotide sequence ID" value="NZ_PYBW01000012.1"/>
</dbReference>
<feature type="signal peptide" evidence="1">
    <location>
        <begin position="1"/>
        <end position="24"/>
    </location>
</feature>
<dbReference type="CDD" id="cd08589">
    <property type="entry name" value="PI-PLCc_SaPLC1_like"/>
    <property type="match status" value="1"/>
</dbReference>
<evidence type="ECO:0000313" key="3">
    <source>
        <dbReference type="Proteomes" id="UP000248039"/>
    </source>
</evidence>
<comment type="caution">
    <text evidence="2">The sequence shown here is derived from an EMBL/GenBank/DDBJ whole genome shotgun (WGS) entry which is preliminary data.</text>
</comment>
<dbReference type="GO" id="GO:0008081">
    <property type="term" value="F:phosphoric diester hydrolase activity"/>
    <property type="evidence" value="ECO:0007669"/>
    <property type="project" value="InterPro"/>
</dbReference>
<name>A0A2V4PN09_9ACTN</name>
<dbReference type="OrthoDB" id="195526at2"/>
<proteinExistence type="predicted"/>
<evidence type="ECO:0008006" key="4">
    <source>
        <dbReference type="Google" id="ProtNLM"/>
    </source>
</evidence>
<dbReference type="SUPFAM" id="SSF51695">
    <property type="entry name" value="PLC-like phosphodiesterases"/>
    <property type="match status" value="1"/>
</dbReference>
<protein>
    <recommendedName>
        <fullName evidence="4">Lipoprotein</fullName>
    </recommendedName>
</protein>
<dbReference type="AlphaFoldDB" id="A0A2V4PN09"/>
<dbReference type="Proteomes" id="UP000248039">
    <property type="component" value="Unassembled WGS sequence"/>
</dbReference>
<gene>
    <name evidence="2" type="ORF">C7C46_03655</name>
</gene>
<dbReference type="EMBL" id="PYBW01000012">
    <property type="protein sequence ID" value="PYC87626.1"/>
    <property type="molecule type" value="Genomic_DNA"/>
</dbReference>
<reference evidence="2 3" key="1">
    <citation type="submission" date="2018-03" db="EMBL/GenBank/DDBJ databases">
        <title>Bioinformatic expansion and discovery of thiopeptide antibiotics.</title>
        <authorList>
            <person name="Schwalen C.J."/>
            <person name="Hudson G.A."/>
            <person name="Mitchell D.A."/>
        </authorList>
    </citation>
    <scope>NUCLEOTIDE SEQUENCE [LARGE SCALE GENOMIC DNA]</scope>
    <source>
        <strain evidence="2 3">ATCC 21389</strain>
    </source>
</reference>
<dbReference type="InterPro" id="IPR032075">
    <property type="entry name" value="PI-PLC-C1"/>
</dbReference>
<accession>A0A2V4PN09</accession>
<sequence>MAVPRRLVSILLTTAACLVPFAVAGAPAAAAATPAAATAPAGTAALTLAQGTSVGLHNTYDDTAAFPYLAQALDTGASLVELDSWVDTFTGEWKVSHSNPWGNGNNCVDASTAADLYRGGANKDLGSCLDDIRIWLAAHPGHAPIMVKLELKAGFNANAGFGPTQLDSLVQAHLGTDVFRPADLMAGYPSLDAAARANAWPTRSALAGKVVLEVIPGTVEQSNPFDTLWTDKEYAQHLSALQGAGRLGDAQIFPSVLGAAAGDPRTRYPDASLRPWFVVFDGDAHAYVDGGIDTSWYDANHYLLVMTDAHNANPALSDTAPSQADATARVAKLAAAHASFVSCDWTGLPAVLGEQLPRG</sequence>
<evidence type="ECO:0000256" key="1">
    <source>
        <dbReference type="SAM" id="SignalP"/>
    </source>
</evidence>
<keyword evidence="3" id="KW-1185">Reference proteome</keyword>
<dbReference type="PROSITE" id="PS51257">
    <property type="entry name" value="PROKAR_LIPOPROTEIN"/>
    <property type="match status" value="1"/>
</dbReference>
<feature type="chain" id="PRO_5039078514" description="Lipoprotein" evidence="1">
    <location>
        <begin position="25"/>
        <end position="359"/>
    </location>
</feature>